<evidence type="ECO:0000313" key="3">
    <source>
        <dbReference type="Proteomes" id="UP001217485"/>
    </source>
</evidence>
<accession>A0ABT5C910</accession>
<sequence length="722" mass="78623">MNDQRSSGPHDARMSEPRTSSPTFRALLIGIDFYFRNSLPNGATYLSLRGCVSDVDRVEKALRARVTMPHDIRTLLSPNVGDEVPGGPESAWPTYKNMKAALDGLLARTQPGDHVYIHYSGHGGRVLTKFTDLKPGGFDETLVPTDIGDGSRYLRDLDLAYYLDQLTRNNQATVTIVLDSCHSGGATRGVSIATRCATGAREGTDPTLDTAERPTDGVAPDDELFAAWTRLAATGSGRRAAIATTWLPEARDYVLLAACRDVETALEVRSEGGQSTGVLTAAFLEALEGLGKDQTWKTLYEGVLASVHSKYPSQTPQLLGQEERQVLGAELRPVVHTARVDEIDAPNRNLKLSAGLVTGTPVGAKFGIYPPGTTDFTQVNLRAGVATVFKVMAVESWASLEEGAAIDAVALGAPALLEDLGSIELRRAVNLFHRNDLPPEIDQDQALDAVGAEIKTRGRGFLELVSGGTPHYQVALDKDRRYEIWDPSGEPIRNVGTVAIGAQDAAKVVVDRLIHLLRYQAILKVADPTSGLKDRIRIELLAPPQGWSESRPPEGGTVIEPDGDACVIEPDNWLFVHVVNESDSPVNVAVVDLGDDWGIRALEPPPPEGHILPTRRYSTVDARSEARFALQFFLSQGRASSLDVIKIFATLDDADFWWLLHTSIDSPVTRSLTTRDTAAFDALFRLREALDAEENALRSVRPRSAPGEAWTARQLRVDTRRK</sequence>
<dbReference type="RefSeq" id="WP_272100368.1">
    <property type="nucleotide sequence ID" value="NZ_JAQNDK010000004.1"/>
</dbReference>
<dbReference type="Pfam" id="PF00656">
    <property type="entry name" value="Peptidase_C14"/>
    <property type="match status" value="1"/>
</dbReference>
<feature type="domain" description="Peptidase C14 caspase" evidence="1">
    <location>
        <begin position="25"/>
        <end position="318"/>
    </location>
</feature>
<dbReference type="PANTHER" id="PTHR48104">
    <property type="entry name" value="METACASPASE-4"/>
    <property type="match status" value="1"/>
</dbReference>
<organism evidence="2 3">
    <name type="scientific">Sorangium atrum</name>
    <dbReference type="NCBI Taxonomy" id="2995308"/>
    <lineage>
        <taxon>Bacteria</taxon>
        <taxon>Pseudomonadati</taxon>
        <taxon>Myxococcota</taxon>
        <taxon>Polyangia</taxon>
        <taxon>Polyangiales</taxon>
        <taxon>Polyangiaceae</taxon>
        <taxon>Sorangium</taxon>
    </lineage>
</organism>
<evidence type="ECO:0000259" key="1">
    <source>
        <dbReference type="Pfam" id="PF00656"/>
    </source>
</evidence>
<dbReference type="InterPro" id="IPR011600">
    <property type="entry name" value="Pept_C14_caspase"/>
</dbReference>
<evidence type="ECO:0000313" key="2">
    <source>
        <dbReference type="EMBL" id="MDC0682443.1"/>
    </source>
</evidence>
<protein>
    <submittedName>
        <fullName evidence="2">Caspase family protein</fullName>
    </submittedName>
</protein>
<reference evidence="2 3" key="1">
    <citation type="submission" date="2023-01" db="EMBL/GenBank/DDBJ databases">
        <title>Minimal conservation of predation-associated metabolite biosynthetic gene clusters underscores biosynthetic potential of Myxococcota including descriptions for ten novel species: Archangium lansinium sp. nov., Myxococcus landrumus sp. nov., Nannocystis bai.</title>
        <authorList>
            <person name="Ahearne A."/>
            <person name="Stevens C."/>
            <person name="Dowd S."/>
        </authorList>
    </citation>
    <scope>NUCLEOTIDE SEQUENCE [LARGE SCALE GENOMIC DNA]</scope>
    <source>
        <strain evidence="2 3">WIWO2</strain>
    </source>
</reference>
<name>A0ABT5C910_9BACT</name>
<proteinExistence type="predicted"/>
<comment type="caution">
    <text evidence="2">The sequence shown here is derived from an EMBL/GenBank/DDBJ whole genome shotgun (WGS) entry which is preliminary data.</text>
</comment>
<dbReference type="EMBL" id="JAQNDK010000004">
    <property type="protein sequence ID" value="MDC0682443.1"/>
    <property type="molecule type" value="Genomic_DNA"/>
</dbReference>
<keyword evidence="3" id="KW-1185">Reference proteome</keyword>
<dbReference type="InterPro" id="IPR050452">
    <property type="entry name" value="Metacaspase"/>
</dbReference>
<dbReference type="PANTHER" id="PTHR48104:SF30">
    <property type="entry name" value="METACASPASE-1"/>
    <property type="match status" value="1"/>
</dbReference>
<gene>
    <name evidence="2" type="ORF">POL72_32235</name>
</gene>
<dbReference type="Proteomes" id="UP001217485">
    <property type="component" value="Unassembled WGS sequence"/>
</dbReference>
<dbReference type="Gene3D" id="3.40.50.1460">
    <property type="match status" value="1"/>
</dbReference>